<name>A0A841DAA8_PLAVE</name>
<dbReference type="AlphaFoldDB" id="A0A841DAA8"/>
<dbReference type="EMBL" id="JACHJJ010000017">
    <property type="protein sequence ID" value="MBB5965404.1"/>
    <property type="molecule type" value="Genomic_DNA"/>
</dbReference>
<dbReference type="InterPro" id="IPR007278">
    <property type="entry name" value="DUF397"/>
</dbReference>
<dbReference type="Pfam" id="PF04149">
    <property type="entry name" value="DUF397"/>
    <property type="match status" value="1"/>
</dbReference>
<accession>A0A841DAA8</accession>
<feature type="compositionally biased region" description="Basic and acidic residues" evidence="1">
    <location>
        <begin position="1"/>
        <end position="13"/>
    </location>
</feature>
<proteinExistence type="predicted"/>
<feature type="region of interest" description="Disordered" evidence="1">
    <location>
        <begin position="1"/>
        <end position="50"/>
    </location>
</feature>
<dbReference type="Proteomes" id="UP000562352">
    <property type="component" value="Unassembled WGS sequence"/>
</dbReference>
<evidence type="ECO:0000256" key="1">
    <source>
        <dbReference type="SAM" id="MobiDB-lite"/>
    </source>
</evidence>
<reference evidence="3 4" key="1">
    <citation type="submission" date="2020-08" db="EMBL/GenBank/DDBJ databases">
        <title>Genomic Encyclopedia of Type Strains, Phase III (KMG-III): the genomes of soil and plant-associated and newly described type strains.</title>
        <authorList>
            <person name="Whitman W."/>
        </authorList>
    </citation>
    <scope>NUCLEOTIDE SEQUENCE [LARGE SCALE GENOMIC DNA]</scope>
    <source>
        <strain evidence="3 4">CECT 3303</strain>
    </source>
</reference>
<dbReference type="RefSeq" id="WP_184944792.1">
    <property type="nucleotide sequence ID" value="NZ_BAAAWZ010000001.1"/>
</dbReference>
<sequence>MNDLSRELAEAAWRKSSRSSSNGGDCVEVAQLSGGRRGVRDSKNPNGPKLVFTPSEWDAFLNGVKAGEFD</sequence>
<protein>
    <submittedName>
        <fullName evidence="3">ABC-type amino acid transport substrate-binding protein</fullName>
    </submittedName>
</protein>
<evidence type="ECO:0000313" key="4">
    <source>
        <dbReference type="Proteomes" id="UP000562352"/>
    </source>
</evidence>
<gene>
    <name evidence="3" type="ORF">FHS22_004694</name>
</gene>
<evidence type="ECO:0000259" key="2">
    <source>
        <dbReference type="Pfam" id="PF04149"/>
    </source>
</evidence>
<comment type="caution">
    <text evidence="3">The sequence shown here is derived from an EMBL/GenBank/DDBJ whole genome shotgun (WGS) entry which is preliminary data.</text>
</comment>
<evidence type="ECO:0000313" key="3">
    <source>
        <dbReference type="EMBL" id="MBB5965404.1"/>
    </source>
</evidence>
<organism evidence="3 4">
    <name type="scientific">Planomonospora venezuelensis</name>
    <dbReference type="NCBI Taxonomy" id="1999"/>
    <lineage>
        <taxon>Bacteria</taxon>
        <taxon>Bacillati</taxon>
        <taxon>Actinomycetota</taxon>
        <taxon>Actinomycetes</taxon>
        <taxon>Streptosporangiales</taxon>
        <taxon>Streptosporangiaceae</taxon>
        <taxon>Planomonospora</taxon>
    </lineage>
</organism>
<feature type="domain" description="DUF397" evidence="2">
    <location>
        <begin position="11"/>
        <end position="65"/>
    </location>
</feature>
<keyword evidence="4" id="KW-1185">Reference proteome</keyword>